<evidence type="ECO:0000313" key="9">
    <source>
        <dbReference type="Proteomes" id="UP001152795"/>
    </source>
</evidence>
<keyword evidence="3" id="KW-0325">Glycoprotein</keyword>
<feature type="region of interest" description="Disordered" evidence="5">
    <location>
        <begin position="371"/>
        <end position="408"/>
    </location>
</feature>
<dbReference type="Gene3D" id="2.60.40.10">
    <property type="entry name" value="Immunoglobulins"/>
    <property type="match status" value="1"/>
</dbReference>
<evidence type="ECO:0000256" key="5">
    <source>
        <dbReference type="SAM" id="MobiDB-lite"/>
    </source>
</evidence>
<dbReference type="PANTHER" id="PTHR44337">
    <property type="entry name" value="CARCINOEMBRYONIC ANTIGEN-RELATED CELL ADHESION MOLECULE 8"/>
    <property type="match status" value="1"/>
</dbReference>
<reference evidence="8" key="1">
    <citation type="submission" date="2020-04" db="EMBL/GenBank/DDBJ databases">
        <authorList>
            <person name="Alioto T."/>
            <person name="Alioto T."/>
            <person name="Gomez Garrido J."/>
        </authorList>
    </citation>
    <scope>NUCLEOTIDE SEQUENCE</scope>
    <source>
        <strain evidence="8">A484AB</strain>
    </source>
</reference>
<keyword evidence="4" id="KW-0393">Immunoglobulin domain</keyword>
<keyword evidence="6" id="KW-1133">Transmembrane helix</keyword>
<dbReference type="SMART" id="SM00409">
    <property type="entry name" value="IG"/>
    <property type="match status" value="2"/>
</dbReference>
<evidence type="ECO:0000256" key="7">
    <source>
        <dbReference type="SAM" id="SignalP"/>
    </source>
</evidence>
<dbReference type="Proteomes" id="UP001152795">
    <property type="component" value="Unassembled WGS sequence"/>
</dbReference>
<sequence length="432" mass="49634">MVCLWNKLVGVILILTKMTSLIQCFCDERVPYFPTYYPEVRNGFVVDVLHDGYKNHIWRKGSKQLTLEICNKSNELNCTRAHHMYSSPKRADLHFREITLEDSGKYILELFCHGGKRRVNSFEIIVQDKPLVLIDCNDMTVNEGDNLTCVCKTTPSSPAPTGRWLRAKQGNEGMISDILTLENISKYESGTYTCLSNSSGTNYVNKTSFYLTVIPKNSKIEIKYFKVFQEAGVNSRKLVLLCKAEGIPQLKYTISHNGTAVKYGNMYTVDTRKISSLGQYECLAKYGASSDKRLLFLDASLPLKPCLEKEKRNSETEWRIRLIIGASSFLTGIFVLYVLMCCCKKCKKKDDCENSKYDDVCPRKQETLSPASENHEMKSRYTLGRPVEVEEERQSAEYDEPEAGNSDDRVYYNESNYHEFNASRHWKVERYQ</sequence>
<keyword evidence="2" id="KW-1015">Disulfide bond</keyword>
<feature type="signal peptide" evidence="7">
    <location>
        <begin position="1"/>
        <end position="24"/>
    </location>
</feature>
<gene>
    <name evidence="8" type="ORF">PACLA_8A022900</name>
</gene>
<dbReference type="AlphaFoldDB" id="A0A7D9HVP1"/>
<dbReference type="PROSITE" id="PS50835">
    <property type="entry name" value="IG_LIKE"/>
    <property type="match status" value="1"/>
</dbReference>
<accession>A0A7D9HVP1</accession>
<comment type="caution">
    <text evidence="8">The sequence shown here is derived from an EMBL/GenBank/DDBJ whole genome shotgun (WGS) entry which is preliminary data.</text>
</comment>
<evidence type="ECO:0000256" key="6">
    <source>
        <dbReference type="SAM" id="Phobius"/>
    </source>
</evidence>
<keyword evidence="6" id="KW-0472">Membrane</keyword>
<organism evidence="8 9">
    <name type="scientific">Paramuricea clavata</name>
    <name type="common">Red gorgonian</name>
    <name type="synonym">Violescent sea-whip</name>
    <dbReference type="NCBI Taxonomy" id="317549"/>
    <lineage>
        <taxon>Eukaryota</taxon>
        <taxon>Metazoa</taxon>
        <taxon>Cnidaria</taxon>
        <taxon>Anthozoa</taxon>
        <taxon>Octocorallia</taxon>
        <taxon>Malacalcyonacea</taxon>
        <taxon>Plexauridae</taxon>
        <taxon>Paramuricea</taxon>
    </lineage>
</organism>
<dbReference type="InterPro" id="IPR007110">
    <property type="entry name" value="Ig-like_dom"/>
</dbReference>
<feature type="transmembrane region" description="Helical" evidence="6">
    <location>
        <begin position="318"/>
        <end position="339"/>
    </location>
</feature>
<evidence type="ECO:0000256" key="1">
    <source>
        <dbReference type="ARBA" id="ARBA00022729"/>
    </source>
</evidence>
<dbReference type="PANTHER" id="PTHR44337:SF20">
    <property type="entry name" value="CARCINOEMBRYONIC ANTIGEN-RELATED CELL ADHESION MOLECULE 5-RELATED"/>
    <property type="match status" value="1"/>
</dbReference>
<evidence type="ECO:0000256" key="3">
    <source>
        <dbReference type="ARBA" id="ARBA00023180"/>
    </source>
</evidence>
<dbReference type="InterPro" id="IPR003599">
    <property type="entry name" value="Ig_sub"/>
</dbReference>
<dbReference type="InterPro" id="IPR013783">
    <property type="entry name" value="Ig-like_fold"/>
</dbReference>
<feature type="chain" id="PRO_5043579724" evidence="7">
    <location>
        <begin position="25"/>
        <end position="432"/>
    </location>
</feature>
<dbReference type="SUPFAM" id="SSF48726">
    <property type="entry name" value="Immunoglobulin"/>
    <property type="match status" value="3"/>
</dbReference>
<dbReference type="OrthoDB" id="10012075at2759"/>
<keyword evidence="6" id="KW-0812">Transmembrane</keyword>
<keyword evidence="1 7" id="KW-0732">Signal</keyword>
<evidence type="ECO:0000256" key="2">
    <source>
        <dbReference type="ARBA" id="ARBA00023157"/>
    </source>
</evidence>
<evidence type="ECO:0000313" key="8">
    <source>
        <dbReference type="EMBL" id="CAB3991509.1"/>
    </source>
</evidence>
<dbReference type="InterPro" id="IPR036179">
    <property type="entry name" value="Ig-like_dom_sf"/>
</dbReference>
<keyword evidence="9" id="KW-1185">Reference proteome</keyword>
<evidence type="ECO:0000256" key="4">
    <source>
        <dbReference type="ARBA" id="ARBA00023319"/>
    </source>
</evidence>
<proteinExistence type="predicted"/>
<name>A0A7D9HVP1_PARCT</name>
<dbReference type="InterPro" id="IPR052598">
    <property type="entry name" value="IgSF_CEA-related"/>
</dbReference>
<protein>
    <submittedName>
        <fullName evidence="8">Opioid-binding cell adhesion molecule-like isoform X2</fullName>
    </submittedName>
</protein>
<dbReference type="EMBL" id="CACRXK020001863">
    <property type="protein sequence ID" value="CAB3991509.1"/>
    <property type="molecule type" value="Genomic_DNA"/>
</dbReference>